<dbReference type="Proteomes" id="UP000266934">
    <property type="component" value="Chromosome"/>
</dbReference>
<accession>A0A348FYB8</accession>
<evidence type="ECO:0000313" key="1">
    <source>
        <dbReference type="EMBL" id="BBF92301.1"/>
    </source>
</evidence>
<dbReference type="RefSeq" id="WP_126398148.1">
    <property type="nucleotide sequence ID" value="NZ_AP018907.1"/>
</dbReference>
<dbReference type="AlphaFoldDB" id="A0A348FYB8"/>
<sequence length="89" mass="9618">MSERPESVSHAAEAVADAEQRRAALNYLGEAWDEATLDGLDPDCLAQAAIFLAFQELVAVYGEQPAASFAEGLAARVRAGEYTVYRVQQ</sequence>
<dbReference type="KEGG" id="blag:BLTE_09860"/>
<dbReference type="EMBL" id="AP018907">
    <property type="protein sequence ID" value="BBF92301.1"/>
    <property type="molecule type" value="Genomic_DNA"/>
</dbReference>
<name>A0A348FYB8_9HYPH</name>
<keyword evidence="2" id="KW-1185">Reference proteome</keyword>
<organism evidence="1 2">
    <name type="scientific">Blastochloris tepida</name>
    <dbReference type="NCBI Taxonomy" id="2233851"/>
    <lineage>
        <taxon>Bacteria</taxon>
        <taxon>Pseudomonadati</taxon>
        <taxon>Pseudomonadota</taxon>
        <taxon>Alphaproteobacteria</taxon>
        <taxon>Hyphomicrobiales</taxon>
        <taxon>Blastochloridaceae</taxon>
        <taxon>Blastochloris</taxon>
    </lineage>
</organism>
<gene>
    <name evidence="1" type="ORF">BLTE_09860</name>
</gene>
<dbReference type="OrthoDB" id="9809513at2"/>
<protein>
    <submittedName>
        <fullName evidence="1">Uncharacterized protein</fullName>
    </submittedName>
</protein>
<evidence type="ECO:0000313" key="2">
    <source>
        <dbReference type="Proteomes" id="UP000266934"/>
    </source>
</evidence>
<proteinExistence type="predicted"/>
<reference evidence="1 2" key="1">
    <citation type="submission" date="2018-08" db="EMBL/GenBank/DDBJ databases">
        <title>Complete genome sequencing of Blastochloris tepida GI.</title>
        <authorList>
            <person name="Tsukatani Y."/>
            <person name="Mori H."/>
        </authorList>
    </citation>
    <scope>NUCLEOTIDE SEQUENCE [LARGE SCALE GENOMIC DNA]</scope>
    <source>
        <strain evidence="1 2">GI</strain>
    </source>
</reference>